<evidence type="ECO:0000313" key="7">
    <source>
        <dbReference type="Proteomes" id="UP000054558"/>
    </source>
</evidence>
<dbReference type="Gene3D" id="3.40.50.1000">
    <property type="entry name" value="HAD superfamily/HAD-like"/>
    <property type="match status" value="2"/>
</dbReference>
<dbReference type="OrthoDB" id="413953at2759"/>
<feature type="compositionally biased region" description="Polar residues" evidence="5">
    <location>
        <begin position="51"/>
        <end position="64"/>
    </location>
</feature>
<gene>
    <name evidence="6" type="ORF">KFL_000620060</name>
</gene>
<dbReference type="AlphaFoldDB" id="A0A1Y1HSH8"/>
<dbReference type="PANTHER" id="PTHR19288:SF46">
    <property type="entry name" value="HALOACID DEHALOGENASE-LIKE HYDROLASE DOMAIN-CONTAINING PROTEIN 2"/>
    <property type="match status" value="1"/>
</dbReference>
<dbReference type="SUPFAM" id="SSF56784">
    <property type="entry name" value="HAD-like"/>
    <property type="match status" value="1"/>
</dbReference>
<keyword evidence="7" id="KW-1185">Reference proteome</keyword>
<dbReference type="InterPro" id="IPR036412">
    <property type="entry name" value="HAD-like_sf"/>
</dbReference>
<reference evidence="6 7" key="1">
    <citation type="journal article" date="2014" name="Nat. Commun.">
        <title>Klebsormidium flaccidum genome reveals primary factors for plant terrestrial adaptation.</title>
        <authorList>
            <person name="Hori K."/>
            <person name="Maruyama F."/>
            <person name="Fujisawa T."/>
            <person name="Togashi T."/>
            <person name="Yamamoto N."/>
            <person name="Seo M."/>
            <person name="Sato S."/>
            <person name="Yamada T."/>
            <person name="Mori H."/>
            <person name="Tajima N."/>
            <person name="Moriyama T."/>
            <person name="Ikeuchi M."/>
            <person name="Watanabe M."/>
            <person name="Wada H."/>
            <person name="Kobayashi K."/>
            <person name="Saito M."/>
            <person name="Masuda T."/>
            <person name="Sasaki-Sekimoto Y."/>
            <person name="Mashiguchi K."/>
            <person name="Awai K."/>
            <person name="Shimojima M."/>
            <person name="Masuda S."/>
            <person name="Iwai M."/>
            <person name="Nobusawa T."/>
            <person name="Narise T."/>
            <person name="Kondo S."/>
            <person name="Saito H."/>
            <person name="Sato R."/>
            <person name="Murakawa M."/>
            <person name="Ihara Y."/>
            <person name="Oshima-Yamada Y."/>
            <person name="Ohtaka K."/>
            <person name="Satoh M."/>
            <person name="Sonobe K."/>
            <person name="Ishii M."/>
            <person name="Ohtani R."/>
            <person name="Kanamori-Sato M."/>
            <person name="Honoki R."/>
            <person name="Miyazaki D."/>
            <person name="Mochizuki H."/>
            <person name="Umetsu J."/>
            <person name="Higashi K."/>
            <person name="Shibata D."/>
            <person name="Kamiya Y."/>
            <person name="Sato N."/>
            <person name="Nakamura Y."/>
            <person name="Tabata S."/>
            <person name="Ida S."/>
            <person name="Kurokawa K."/>
            <person name="Ohta H."/>
        </authorList>
    </citation>
    <scope>NUCLEOTIDE SEQUENCE [LARGE SCALE GENOMIC DNA]</scope>
    <source>
        <strain evidence="6 7">NIES-2285</strain>
    </source>
</reference>
<dbReference type="OMA" id="EHFSYCK"/>
<evidence type="ECO:0000256" key="1">
    <source>
        <dbReference type="ARBA" id="ARBA00000830"/>
    </source>
</evidence>
<accession>A0A1Y1HSH8</accession>
<comment type="catalytic activity">
    <reaction evidence="1">
        <text>2-phosphoglycolate + H2O = glycolate + phosphate</text>
        <dbReference type="Rhea" id="RHEA:14369"/>
        <dbReference type="ChEBI" id="CHEBI:15377"/>
        <dbReference type="ChEBI" id="CHEBI:29805"/>
        <dbReference type="ChEBI" id="CHEBI:43474"/>
        <dbReference type="ChEBI" id="CHEBI:58033"/>
        <dbReference type="EC" id="3.1.3.18"/>
    </reaction>
</comment>
<dbReference type="Pfam" id="PF13344">
    <property type="entry name" value="Hydrolase_6"/>
    <property type="match status" value="1"/>
</dbReference>
<dbReference type="PANTHER" id="PTHR19288">
    <property type="entry name" value="4-NITROPHENYLPHOSPHATASE-RELATED"/>
    <property type="match status" value="1"/>
</dbReference>
<name>A0A1Y1HSH8_KLENI</name>
<evidence type="ECO:0000256" key="4">
    <source>
        <dbReference type="ARBA" id="ARBA00022801"/>
    </source>
</evidence>
<evidence type="ECO:0000256" key="3">
    <source>
        <dbReference type="ARBA" id="ARBA00013078"/>
    </source>
</evidence>
<keyword evidence="4" id="KW-0378">Hydrolase</keyword>
<proteinExistence type="inferred from homology"/>
<protein>
    <recommendedName>
        <fullName evidence="3">phosphoglycolate phosphatase</fullName>
        <ecNumber evidence="3">3.1.3.18</ecNumber>
    </recommendedName>
</protein>
<dbReference type="NCBIfam" id="TIGR01452">
    <property type="entry name" value="PGP_euk"/>
    <property type="match status" value="1"/>
</dbReference>
<dbReference type="STRING" id="105231.A0A1Y1HSH8"/>
<dbReference type="GO" id="GO:0008967">
    <property type="term" value="F:phosphoglycolate phosphatase activity"/>
    <property type="evidence" value="ECO:0007669"/>
    <property type="project" value="UniProtKB-EC"/>
</dbReference>
<dbReference type="Proteomes" id="UP000054558">
    <property type="component" value="Unassembled WGS sequence"/>
</dbReference>
<dbReference type="EC" id="3.1.3.18" evidence="3"/>
<dbReference type="InterPro" id="IPR023214">
    <property type="entry name" value="HAD_sf"/>
</dbReference>
<feature type="region of interest" description="Disordered" evidence="5">
    <location>
        <begin position="37"/>
        <end position="83"/>
    </location>
</feature>
<evidence type="ECO:0000256" key="2">
    <source>
        <dbReference type="ARBA" id="ARBA00006171"/>
    </source>
</evidence>
<dbReference type="GO" id="GO:0005737">
    <property type="term" value="C:cytoplasm"/>
    <property type="evidence" value="ECO:0000318"/>
    <property type="project" value="GO_Central"/>
</dbReference>
<dbReference type="Pfam" id="PF13242">
    <property type="entry name" value="Hydrolase_like"/>
    <property type="match status" value="1"/>
</dbReference>
<dbReference type="InterPro" id="IPR006357">
    <property type="entry name" value="HAD-SF_hydro_IIA"/>
</dbReference>
<organism evidence="6 7">
    <name type="scientific">Klebsormidium nitens</name>
    <name type="common">Green alga</name>
    <name type="synonym">Ulothrix nitens</name>
    <dbReference type="NCBI Taxonomy" id="105231"/>
    <lineage>
        <taxon>Eukaryota</taxon>
        <taxon>Viridiplantae</taxon>
        <taxon>Streptophyta</taxon>
        <taxon>Klebsormidiophyceae</taxon>
        <taxon>Klebsormidiales</taxon>
        <taxon>Klebsormidiaceae</taxon>
        <taxon>Klebsormidium</taxon>
    </lineage>
</organism>
<feature type="compositionally biased region" description="Low complexity" evidence="5">
    <location>
        <begin position="65"/>
        <end position="83"/>
    </location>
</feature>
<evidence type="ECO:0000256" key="5">
    <source>
        <dbReference type="SAM" id="MobiDB-lite"/>
    </source>
</evidence>
<dbReference type="NCBIfam" id="TIGR01460">
    <property type="entry name" value="HAD-SF-IIA"/>
    <property type="match status" value="1"/>
</dbReference>
<dbReference type="InterPro" id="IPR006349">
    <property type="entry name" value="PGP_euk"/>
</dbReference>
<evidence type="ECO:0000313" key="6">
    <source>
        <dbReference type="EMBL" id="GAQ80772.1"/>
    </source>
</evidence>
<sequence length="396" mass="43191">MNAAVVSRFYTTIVRAAHHSGRSRLQIYRASSLSSRSDPAARRAGPFRSMVTETMRSVPSTSPGPSLQPTSASSQSQAQPAIEPQELATAEAIQSMLASVDDIIFDCDGVLWHGDNLLPGVQDTLAALQRAGKRLFYVTNNASKSRRQYSEKIRRLGIENNPRHVYGSAYAAASYLKRLGFEKKVFVVGMEGIENELDEAEIAHIAGSGYVAPGWTVDDAAGIELDPEVGAVVVGFDSRANYCKLAAAAQYIRYNPGCLFIATNADASANASNGRIIPGAGTLVRAIQLATGREPLVMGKPEPFLLDAIAEEHGIAKNRTLMVGDRLDTDIEFGFNYGIRTLLVYTGVTTPELLHEHRTKKQIVPDLCLSRCFQFALRLSNWSWRKSRQVAEVGCR</sequence>
<dbReference type="EMBL" id="DF237011">
    <property type="protein sequence ID" value="GAQ80772.1"/>
    <property type="molecule type" value="Genomic_DNA"/>
</dbReference>
<dbReference type="FunFam" id="3.40.50.1000:FF:000039">
    <property type="entry name" value="Phosphoglycolate phosphatase"/>
    <property type="match status" value="1"/>
</dbReference>
<comment type="similarity">
    <text evidence="2">Belongs to the HAD-like hydrolase superfamily. CbbY/CbbZ/Gph/YieH family.</text>
</comment>
<dbReference type="GO" id="GO:0016791">
    <property type="term" value="F:phosphatase activity"/>
    <property type="evidence" value="ECO:0000318"/>
    <property type="project" value="GO_Central"/>
</dbReference>